<keyword evidence="7 8" id="KW-0472">Membrane</keyword>
<protein>
    <submittedName>
        <fullName evidence="9">Endospore germination permease</fullName>
    </submittedName>
</protein>
<keyword evidence="10" id="KW-1185">Reference proteome</keyword>
<evidence type="ECO:0000256" key="3">
    <source>
        <dbReference type="ARBA" id="ARBA00022448"/>
    </source>
</evidence>
<keyword evidence="6 8" id="KW-1133">Transmembrane helix</keyword>
<feature type="transmembrane region" description="Helical" evidence="8">
    <location>
        <begin position="37"/>
        <end position="57"/>
    </location>
</feature>
<dbReference type="NCBIfam" id="TIGR00912">
    <property type="entry name" value="2A0309"/>
    <property type="match status" value="1"/>
</dbReference>
<evidence type="ECO:0000256" key="6">
    <source>
        <dbReference type="ARBA" id="ARBA00022989"/>
    </source>
</evidence>
<dbReference type="InterPro" id="IPR004761">
    <property type="entry name" value="Spore_GerAB"/>
</dbReference>
<feature type="transmembrane region" description="Helical" evidence="8">
    <location>
        <begin position="332"/>
        <end position="354"/>
    </location>
</feature>
<keyword evidence="5 8" id="KW-0812">Transmembrane</keyword>
<feature type="transmembrane region" description="Helical" evidence="8">
    <location>
        <begin position="266"/>
        <end position="291"/>
    </location>
</feature>
<dbReference type="Pfam" id="PF03845">
    <property type="entry name" value="Spore_permease"/>
    <property type="match status" value="1"/>
</dbReference>
<organism evidence="9 10">
    <name type="scientific">Paenibacillus lignilyticus</name>
    <dbReference type="NCBI Taxonomy" id="1172615"/>
    <lineage>
        <taxon>Bacteria</taxon>
        <taxon>Bacillati</taxon>
        <taxon>Bacillota</taxon>
        <taxon>Bacilli</taxon>
        <taxon>Bacillales</taxon>
        <taxon>Paenibacillaceae</taxon>
        <taxon>Paenibacillus</taxon>
    </lineage>
</organism>
<name>A0ABS5CGP6_9BACL</name>
<evidence type="ECO:0000256" key="7">
    <source>
        <dbReference type="ARBA" id="ARBA00023136"/>
    </source>
</evidence>
<evidence type="ECO:0000256" key="4">
    <source>
        <dbReference type="ARBA" id="ARBA00022544"/>
    </source>
</evidence>
<feature type="transmembrane region" description="Helical" evidence="8">
    <location>
        <begin position="81"/>
        <end position="105"/>
    </location>
</feature>
<dbReference type="PANTHER" id="PTHR34975">
    <property type="entry name" value="SPORE GERMINATION PROTEIN A2"/>
    <property type="match status" value="1"/>
</dbReference>
<keyword evidence="4" id="KW-0309">Germination</keyword>
<dbReference type="EMBL" id="JAGKSP010000009">
    <property type="protein sequence ID" value="MBP3965053.1"/>
    <property type="molecule type" value="Genomic_DNA"/>
</dbReference>
<proteinExistence type="inferred from homology"/>
<accession>A0ABS5CGP6</accession>
<dbReference type="PANTHER" id="PTHR34975:SF2">
    <property type="entry name" value="SPORE GERMINATION PROTEIN A2"/>
    <property type="match status" value="1"/>
</dbReference>
<evidence type="ECO:0000313" key="9">
    <source>
        <dbReference type="EMBL" id="MBP3965053.1"/>
    </source>
</evidence>
<evidence type="ECO:0000256" key="2">
    <source>
        <dbReference type="ARBA" id="ARBA00007998"/>
    </source>
</evidence>
<reference evidence="9 10" key="1">
    <citation type="submission" date="2021-04" db="EMBL/GenBank/DDBJ databases">
        <title>Paenibacillus sp. DLE-14 whole genome sequence.</title>
        <authorList>
            <person name="Ham Y.J."/>
        </authorList>
    </citation>
    <scope>NUCLEOTIDE SEQUENCE [LARGE SCALE GENOMIC DNA]</scope>
    <source>
        <strain evidence="9 10">DLE-14</strain>
    </source>
</reference>
<evidence type="ECO:0000256" key="1">
    <source>
        <dbReference type="ARBA" id="ARBA00004141"/>
    </source>
</evidence>
<feature type="transmembrane region" description="Helical" evidence="8">
    <location>
        <begin position="141"/>
        <end position="160"/>
    </location>
</feature>
<feature type="transmembrane region" description="Helical" evidence="8">
    <location>
        <begin position="7"/>
        <end position="25"/>
    </location>
</feature>
<feature type="transmembrane region" description="Helical" evidence="8">
    <location>
        <begin position="180"/>
        <end position="201"/>
    </location>
</feature>
<sequence>MQEKISHLQFSCLLFGFIAGFESLFLTEAKLMKQDVWIANVFNLVAGITLLAIITFVQRQFPNHNMTEICDKLLGKWPSKVLLCVYLLSNLETASGGFRAVSMFYTTVILPNTRPDYLILVYAACSTYAVYIGLGTLARTNLIIIPFFLIGFLATCLFIIPEIQTNPFLPQLQSSKVNMVIGSMHLFTFTFSQMITFGFLMSRVENKNKIFSSCTIAMCMSALYLVMISYLTLSSLGFNYIETSTYPFFSTIQLVKLGEYLERIEILLIGLWTVLTMVYIIVMQYVFTLVAGHVFGISKKKPFLFAIGLLYFAHASKSYIRTADHFTYGTKIYPLSSLLPCIVFPLVLIVMTLIKKNRG</sequence>
<comment type="caution">
    <text evidence="9">The sequence shown here is derived from an EMBL/GenBank/DDBJ whole genome shotgun (WGS) entry which is preliminary data.</text>
</comment>
<feature type="transmembrane region" description="Helical" evidence="8">
    <location>
        <begin position="303"/>
        <end position="320"/>
    </location>
</feature>
<dbReference type="Proteomes" id="UP000673394">
    <property type="component" value="Unassembled WGS sequence"/>
</dbReference>
<feature type="transmembrane region" description="Helical" evidence="8">
    <location>
        <begin position="117"/>
        <end position="134"/>
    </location>
</feature>
<evidence type="ECO:0000313" key="10">
    <source>
        <dbReference type="Proteomes" id="UP000673394"/>
    </source>
</evidence>
<comment type="similarity">
    <text evidence="2">Belongs to the amino acid-polyamine-organocation (APC) superfamily. Spore germination protein (SGP) (TC 2.A.3.9) family.</text>
</comment>
<dbReference type="RefSeq" id="WP_210661199.1">
    <property type="nucleotide sequence ID" value="NZ_JAGKSP010000009.1"/>
</dbReference>
<evidence type="ECO:0000256" key="5">
    <source>
        <dbReference type="ARBA" id="ARBA00022692"/>
    </source>
</evidence>
<comment type="subcellular location">
    <subcellularLocation>
        <location evidence="1">Membrane</location>
        <topology evidence="1">Multi-pass membrane protein</topology>
    </subcellularLocation>
</comment>
<keyword evidence="3" id="KW-0813">Transport</keyword>
<feature type="transmembrane region" description="Helical" evidence="8">
    <location>
        <begin position="222"/>
        <end position="241"/>
    </location>
</feature>
<gene>
    <name evidence="9" type="ORF">I8J30_20205</name>
</gene>
<evidence type="ECO:0000256" key="8">
    <source>
        <dbReference type="SAM" id="Phobius"/>
    </source>
</evidence>